<dbReference type="PANTHER" id="PTHR10900">
    <property type="entry name" value="PERIOSTIN-RELATED"/>
    <property type="match status" value="1"/>
</dbReference>
<organism evidence="4 5">
    <name type="scientific">Tuber borchii</name>
    <name type="common">White truffle</name>
    <dbReference type="NCBI Taxonomy" id="42251"/>
    <lineage>
        <taxon>Eukaryota</taxon>
        <taxon>Fungi</taxon>
        <taxon>Dikarya</taxon>
        <taxon>Ascomycota</taxon>
        <taxon>Pezizomycotina</taxon>
        <taxon>Pezizomycetes</taxon>
        <taxon>Pezizales</taxon>
        <taxon>Tuberaceae</taxon>
        <taxon>Tuber</taxon>
    </lineage>
</organism>
<feature type="compositionally biased region" description="Polar residues" evidence="1">
    <location>
        <begin position="346"/>
        <end position="358"/>
    </location>
</feature>
<evidence type="ECO:0000256" key="1">
    <source>
        <dbReference type="SAM" id="MobiDB-lite"/>
    </source>
</evidence>
<reference evidence="4 5" key="1">
    <citation type="submission" date="2017-04" db="EMBL/GenBank/DDBJ databases">
        <title>Draft genome sequence of Tuber borchii Vittad., a whitish edible truffle.</title>
        <authorList>
            <consortium name="DOE Joint Genome Institute"/>
            <person name="Murat C."/>
            <person name="Kuo A."/>
            <person name="Barry K.W."/>
            <person name="Clum A."/>
            <person name="Dockter R.B."/>
            <person name="Fauchery L."/>
            <person name="Iotti M."/>
            <person name="Kohler A."/>
            <person name="Labutti K."/>
            <person name="Lindquist E.A."/>
            <person name="Lipzen A."/>
            <person name="Ohm R.A."/>
            <person name="Wang M."/>
            <person name="Grigoriev I.V."/>
            <person name="Zambonelli A."/>
            <person name="Martin F.M."/>
        </authorList>
    </citation>
    <scope>NUCLEOTIDE SEQUENCE [LARGE SCALE GENOMIC DNA]</scope>
    <source>
        <strain evidence="4 5">Tbo3840</strain>
    </source>
</reference>
<dbReference type="Proteomes" id="UP000244722">
    <property type="component" value="Unassembled WGS sequence"/>
</dbReference>
<dbReference type="OrthoDB" id="286301at2759"/>
<name>A0A2T7A3L2_TUBBO</name>
<keyword evidence="2" id="KW-0732">Signal</keyword>
<feature type="region of interest" description="Disordered" evidence="1">
    <location>
        <begin position="302"/>
        <end position="358"/>
    </location>
</feature>
<comment type="caution">
    <text evidence="4">The sequence shown here is derived from an EMBL/GenBank/DDBJ whole genome shotgun (WGS) entry which is preliminary data.</text>
</comment>
<evidence type="ECO:0000259" key="3">
    <source>
        <dbReference type="PROSITE" id="PS50213"/>
    </source>
</evidence>
<dbReference type="SUPFAM" id="SSF82153">
    <property type="entry name" value="FAS1 domain"/>
    <property type="match status" value="2"/>
</dbReference>
<keyword evidence="5" id="KW-1185">Reference proteome</keyword>
<evidence type="ECO:0000313" key="5">
    <source>
        <dbReference type="Proteomes" id="UP000244722"/>
    </source>
</evidence>
<dbReference type="InterPro" id="IPR036378">
    <property type="entry name" value="FAS1_dom_sf"/>
</dbReference>
<dbReference type="AlphaFoldDB" id="A0A2T7A3L2"/>
<dbReference type="InterPro" id="IPR000782">
    <property type="entry name" value="FAS1_domain"/>
</dbReference>
<protein>
    <submittedName>
        <fullName evidence="4">FAS1 domain-containing protein</fullName>
    </submittedName>
</protein>
<feature type="domain" description="FAS1" evidence="3">
    <location>
        <begin position="20"/>
        <end position="169"/>
    </location>
</feature>
<dbReference type="STRING" id="42251.A0A2T7A3L2"/>
<dbReference type="PROSITE" id="PS51257">
    <property type="entry name" value="PROKAR_LIPOPROTEIN"/>
    <property type="match status" value="1"/>
</dbReference>
<dbReference type="Pfam" id="PF02469">
    <property type="entry name" value="Fasciclin"/>
    <property type="match status" value="2"/>
</dbReference>
<dbReference type="GO" id="GO:0000329">
    <property type="term" value="C:fungal-type vacuole membrane"/>
    <property type="evidence" value="ECO:0007669"/>
    <property type="project" value="TreeGrafter"/>
</dbReference>
<evidence type="ECO:0000256" key="2">
    <source>
        <dbReference type="SAM" id="SignalP"/>
    </source>
</evidence>
<feature type="domain" description="FAS1" evidence="3">
    <location>
        <begin position="171"/>
        <end position="298"/>
    </location>
</feature>
<accession>A0A2T7A3L2</accession>
<dbReference type="PROSITE" id="PS50213">
    <property type="entry name" value="FAS1"/>
    <property type="match status" value="2"/>
</dbReference>
<feature type="signal peptide" evidence="2">
    <location>
        <begin position="1"/>
        <end position="20"/>
    </location>
</feature>
<sequence>MLCFKPALTVILTLAACSKAKSIGELFSSTPELRNFTSIASMYPDFVTTLSGASNITVLAPNNKAVFNNMKIMPAGTRNNAEHIKSLLAYHVLNGTYRVGDFGNEPELLPTLLTAKKSANITAGEPQVVKASLMDDHVAVYSGLNKVSMVSRANINFAGGIVHIIDSVLALPVNVSMTAIDSNLTAFVGALASANLADTVNKLSGVTIFAPSNAAFQAIGNLVGGLSNEQLASILSYHVVLSRAFSMDFTNSQRLRTAQGGQITIRIDDGNMYANGAKVIGADIITNNGVIHVVNGVLNPNATNDEPDTGASTQAPAFPSATGSSNVPFTSGVPAPTGSGMAASFPSDTPTGTGRQPNVAASITSNVIIAAAGASLTFAAGMMV</sequence>
<proteinExistence type="predicted"/>
<dbReference type="GO" id="GO:0016236">
    <property type="term" value="P:macroautophagy"/>
    <property type="evidence" value="ECO:0007669"/>
    <property type="project" value="TreeGrafter"/>
</dbReference>
<gene>
    <name evidence="4" type="ORF">B9Z19DRAFT_968992</name>
</gene>
<dbReference type="InterPro" id="IPR050904">
    <property type="entry name" value="Adhesion/Biosynth-related"/>
</dbReference>
<evidence type="ECO:0000313" key="4">
    <source>
        <dbReference type="EMBL" id="PUU82304.1"/>
    </source>
</evidence>
<dbReference type="Gene3D" id="2.30.180.10">
    <property type="entry name" value="FAS1 domain"/>
    <property type="match status" value="2"/>
</dbReference>
<feature type="compositionally biased region" description="Polar residues" evidence="1">
    <location>
        <begin position="302"/>
        <end position="329"/>
    </location>
</feature>
<dbReference type="SMART" id="SM00554">
    <property type="entry name" value="FAS1"/>
    <property type="match status" value="2"/>
</dbReference>
<dbReference type="PANTHER" id="PTHR10900:SF77">
    <property type="entry name" value="FI19380P1"/>
    <property type="match status" value="1"/>
</dbReference>
<feature type="chain" id="PRO_5015589112" evidence="2">
    <location>
        <begin position="21"/>
        <end position="384"/>
    </location>
</feature>
<dbReference type="EMBL" id="NESQ01000031">
    <property type="protein sequence ID" value="PUU82304.1"/>
    <property type="molecule type" value="Genomic_DNA"/>
</dbReference>
<dbReference type="FunFam" id="2.30.180.10:FF:000032">
    <property type="entry name" value="Fasciclin domain-containing protein, putative"/>
    <property type="match status" value="1"/>
</dbReference>